<dbReference type="InterPro" id="IPR012349">
    <property type="entry name" value="Split_barrel_FMN-bd"/>
</dbReference>
<dbReference type="RefSeq" id="WP_154739737.1">
    <property type="nucleotide sequence ID" value="NZ_WMBQ01000002.1"/>
</dbReference>
<keyword evidence="3" id="KW-1185">Reference proteome</keyword>
<sequence length="220" mass="25059">MSRLYQDPHRALQDRFQSRPMADRIEQIALKTEIGPDEKAFIESRDFFFLTTVDGQGRPTVSYKGGAPGFVRAIDDTHLTFPSYDGNGMYLSMGNITANPHVGFLFIDFERPCRLRVQGLAEVSDAPEQLATYKEAELVVRVKVTELWMNCPRYIHRYERLKTSRYVPQVDAETPVCEWKRIDGIQDVLRPKELEQVAASGGTIAIEEWMGRVVTGDEKA</sequence>
<dbReference type="PANTHER" id="PTHR42815">
    <property type="entry name" value="FAD-BINDING, PUTATIVE (AFU_ORTHOLOGUE AFUA_6G07600)-RELATED"/>
    <property type="match status" value="1"/>
</dbReference>
<organism evidence="2 3">
    <name type="scientific">Hyphomicrobium album</name>
    <dbReference type="NCBI Taxonomy" id="2665159"/>
    <lineage>
        <taxon>Bacteria</taxon>
        <taxon>Pseudomonadati</taxon>
        <taxon>Pseudomonadota</taxon>
        <taxon>Alphaproteobacteria</taxon>
        <taxon>Hyphomicrobiales</taxon>
        <taxon>Hyphomicrobiaceae</taxon>
        <taxon>Hyphomicrobium</taxon>
    </lineage>
</organism>
<dbReference type="AlphaFoldDB" id="A0A6I3KR28"/>
<dbReference type="SUPFAM" id="SSF50475">
    <property type="entry name" value="FMN-binding split barrel"/>
    <property type="match status" value="1"/>
</dbReference>
<dbReference type="PANTHER" id="PTHR42815:SF2">
    <property type="entry name" value="FAD-BINDING, PUTATIVE (AFU_ORTHOLOGUE AFUA_6G07600)-RELATED"/>
    <property type="match status" value="1"/>
</dbReference>
<name>A0A6I3KR28_9HYPH</name>
<dbReference type="InterPro" id="IPR011576">
    <property type="entry name" value="Pyridox_Oxase_N"/>
</dbReference>
<dbReference type="EMBL" id="WMBQ01000002">
    <property type="protein sequence ID" value="MTD95171.1"/>
    <property type="molecule type" value="Genomic_DNA"/>
</dbReference>
<comment type="caution">
    <text evidence="2">The sequence shown here is derived from an EMBL/GenBank/DDBJ whole genome shotgun (WGS) entry which is preliminary data.</text>
</comment>
<evidence type="ECO:0000259" key="1">
    <source>
        <dbReference type="Pfam" id="PF01243"/>
    </source>
</evidence>
<reference evidence="2 3" key="1">
    <citation type="submission" date="2019-11" db="EMBL/GenBank/DDBJ databases">
        <title>Identification of a novel strain.</title>
        <authorList>
            <person name="Xu Q."/>
            <person name="Wang G."/>
        </authorList>
    </citation>
    <scope>NUCLEOTIDE SEQUENCE [LARGE SCALE GENOMIC DNA]</scope>
    <source>
        <strain evidence="3">xq</strain>
    </source>
</reference>
<accession>A0A6I3KR28</accession>
<proteinExistence type="predicted"/>
<dbReference type="Pfam" id="PF01243">
    <property type="entry name" value="PNPOx_N"/>
    <property type="match status" value="1"/>
</dbReference>
<feature type="domain" description="Pyridoxamine 5'-phosphate oxidase N-terminal" evidence="1">
    <location>
        <begin position="39"/>
        <end position="133"/>
    </location>
</feature>
<protein>
    <submittedName>
        <fullName evidence="2">Pyridoxamine 5'-phosphate oxidase family protein</fullName>
    </submittedName>
</protein>
<dbReference type="Proteomes" id="UP000440694">
    <property type="component" value="Unassembled WGS sequence"/>
</dbReference>
<gene>
    <name evidence="2" type="ORF">GIW81_12595</name>
</gene>
<evidence type="ECO:0000313" key="2">
    <source>
        <dbReference type="EMBL" id="MTD95171.1"/>
    </source>
</evidence>
<dbReference type="Gene3D" id="2.30.110.10">
    <property type="entry name" value="Electron Transport, Fmn-binding Protein, Chain A"/>
    <property type="match status" value="1"/>
</dbReference>
<evidence type="ECO:0000313" key="3">
    <source>
        <dbReference type="Proteomes" id="UP000440694"/>
    </source>
</evidence>